<organism evidence="1 2">
    <name type="scientific">Clostridium grantii DSM 8605</name>
    <dbReference type="NCBI Taxonomy" id="1121316"/>
    <lineage>
        <taxon>Bacteria</taxon>
        <taxon>Bacillati</taxon>
        <taxon>Bacillota</taxon>
        <taxon>Clostridia</taxon>
        <taxon>Eubacteriales</taxon>
        <taxon>Clostridiaceae</taxon>
        <taxon>Clostridium</taxon>
    </lineage>
</organism>
<evidence type="ECO:0000313" key="1">
    <source>
        <dbReference type="EMBL" id="SHI00130.1"/>
    </source>
</evidence>
<dbReference type="Proteomes" id="UP000184447">
    <property type="component" value="Unassembled WGS sequence"/>
</dbReference>
<dbReference type="EMBL" id="FQXM01000031">
    <property type="protein sequence ID" value="SHI00130.1"/>
    <property type="molecule type" value="Genomic_DNA"/>
</dbReference>
<keyword evidence="2" id="KW-1185">Reference proteome</keyword>
<dbReference type="InterPro" id="IPR014199">
    <property type="entry name" value="Spore_YtxC"/>
</dbReference>
<dbReference type="RefSeq" id="WP_073340525.1">
    <property type="nucleotide sequence ID" value="NZ_FQXM01000031.1"/>
</dbReference>
<dbReference type="NCBIfam" id="TIGR02834">
    <property type="entry name" value="spo_ytxC"/>
    <property type="match status" value="1"/>
</dbReference>
<name>A0A1M5XJY7_9CLOT</name>
<evidence type="ECO:0000313" key="2">
    <source>
        <dbReference type="Proteomes" id="UP000184447"/>
    </source>
</evidence>
<sequence>MILLTIIYSNEKYDITDKLNKMQSYFSKREILLGFSESIKDNNHFIEIYGLNPTLSDKVKNNLQRYIASFIFKLFVGKFLEEEFGNLVEENYFFLKEDEIIKVREQFKNLLTSDKETYSNELISCINIKNKSIENVVGCLNDSEKFNIDGYYTFRKKSFKKEMEQILNILVEEHMVEKEYDEFIKLLKYFVDIQESKIELIKIIIEDNGEYLIKDKNEKDIMQELLKDVEESKFNGSVGIEDLIISGLITYCPKEIYIYGKENVKNKEMLDTIFNVFENKVSIKESKPLIKEENQIIAHKKNKEIDKKEPIHV</sequence>
<reference evidence="1 2" key="1">
    <citation type="submission" date="2016-11" db="EMBL/GenBank/DDBJ databases">
        <authorList>
            <person name="Jaros S."/>
            <person name="Januszkiewicz K."/>
            <person name="Wedrychowicz H."/>
        </authorList>
    </citation>
    <scope>NUCLEOTIDE SEQUENCE [LARGE SCALE GENOMIC DNA]</scope>
    <source>
        <strain evidence="1 2">DSM 8605</strain>
    </source>
</reference>
<dbReference type="STRING" id="1121316.SAMN02745207_03716"/>
<gene>
    <name evidence="1" type="ORF">SAMN02745207_03716</name>
</gene>
<dbReference type="OrthoDB" id="2986513at2"/>
<dbReference type="Pfam" id="PF08812">
    <property type="entry name" value="YtxC"/>
    <property type="match status" value="1"/>
</dbReference>
<dbReference type="AlphaFoldDB" id="A0A1M5XJY7"/>
<protein>
    <submittedName>
        <fullName evidence="1">Putative sporulation protein YtxC</fullName>
    </submittedName>
</protein>
<accession>A0A1M5XJY7</accession>
<proteinExistence type="predicted"/>